<comment type="caution">
    <text evidence="1">The sequence shown here is derived from an EMBL/GenBank/DDBJ whole genome shotgun (WGS) entry which is preliminary data.</text>
</comment>
<proteinExistence type="predicted"/>
<dbReference type="Proteomes" id="UP001152607">
    <property type="component" value="Unassembled WGS sequence"/>
</dbReference>
<accession>A0A9W4USJ9</accession>
<reference evidence="1" key="1">
    <citation type="submission" date="2023-01" db="EMBL/GenBank/DDBJ databases">
        <authorList>
            <person name="Van Ghelder C."/>
            <person name="Rancurel C."/>
        </authorList>
    </citation>
    <scope>NUCLEOTIDE SEQUENCE</scope>
    <source>
        <strain evidence="1">CNCM I-4278</strain>
    </source>
</reference>
<sequence length="279" mass="31797">MVYLTHVSNFRSTLSSLSKLRGGSEGMSLLQLHQPNPLPDPSFFSAPRGFEWVDQGWKRCPCDMGSPLGQAPNDQGSSPSRSWMDVCVQGHMSVPVCLDSAPFCSGSFSCVEWVSQHPVFVLGCSVRCGPCLRHKRKCTFEHTHTCRFAFTENVKKSNRNEVCPPLFRLESATVIDCACMGKLNQASRLPPLSLVVHAANSRKRGEVSNRINVEYLRHVLLFFCVYRMLRVICRIWMPHTVRQMPCLRNRQVNRPSSYLLVYFSKSFMSRRRCVGRYCH</sequence>
<organism evidence="1 2">
    <name type="scientific">Periconia digitata</name>
    <dbReference type="NCBI Taxonomy" id="1303443"/>
    <lineage>
        <taxon>Eukaryota</taxon>
        <taxon>Fungi</taxon>
        <taxon>Dikarya</taxon>
        <taxon>Ascomycota</taxon>
        <taxon>Pezizomycotina</taxon>
        <taxon>Dothideomycetes</taxon>
        <taxon>Pleosporomycetidae</taxon>
        <taxon>Pleosporales</taxon>
        <taxon>Massarineae</taxon>
        <taxon>Periconiaceae</taxon>
        <taxon>Periconia</taxon>
    </lineage>
</organism>
<keyword evidence="2" id="KW-1185">Reference proteome</keyword>
<protein>
    <submittedName>
        <fullName evidence="1">Uncharacterized protein</fullName>
    </submittedName>
</protein>
<evidence type="ECO:0000313" key="2">
    <source>
        <dbReference type="Proteomes" id="UP001152607"/>
    </source>
</evidence>
<evidence type="ECO:0000313" key="1">
    <source>
        <dbReference type="EMBL" id="CAI6339568.1"/>
    </source>
</evidence>
<dbReference type="EMBL" id="CAOQHR010000009">
    <property type="protein sequence ID" value="CAI6339568.1"/>
    <property type="molecule type" value="Genomic_DNA"/>
</dbReference>
<gene>
    <name evidence="1" type="ORF">PDIGIT_LOCUS12729</name>
</gene>
<dbReference type="AlphaFoldDB" id="A0A9W4USJ9"/>
<name>A0A9W4USJ9_9PLEO</name>